<accession>A0A370ID37</accession>
<proteinExistence type="predicted"/>
<protein>
    <submittedName>
        <fullName evidence="1">Uncharacterized protein</fullName>
    </submittedName>
</protein>
<dbReference type="AlphaFoldDB" id="A0A370ID37"/>
<comment type="caution">
    <text evidence="1">The sequence shown here is derived from an EMBL/GenBank/DDBJ whole genome shotgun (WGS) entry which is preliminary data.</text>
</comment>
<dbReference type="Proteomes" id="UP000254869">
    <property type="component" value="Unassembled WGS sequence"/>
</dbReference>
<organism evidence="1 2">
    <name type="scientific">Nocardia pseudobrasiliensis</name>
    <dbReference type="NCBI Taxonomy" id="45979"/>
    <lineage>
        <taxon>Bacteria</taxon>
        <taxon>Bacillati</taxon>
        <taxon>Actinomycetota</taxon>
        <taxon>Actinomycetes</taxon>
        <taxon>Mycobacteriales</taxon>
        <taxon>Nocardiaceae</taxon>
        <taxon>Nocardia</taxon>
    </lineage>
</organism>
<reference evidence="1 2" key="1">
    <citation type="submission" date="2018-07" db="EMBL/GenBank/DDBJ databases">
        <title>Genomic Encyclopedia of Type Strains, Phase IV (KMG-IV): sequencing the most valuable type-strain genomes for metagenomic binning, comparative biology and taxonomic classification.</title>
        <authorList>
            <person name="Goeker M."/>
        </authorList>
    </citation>
    <scope>NUCLEOTIDE SEQUENCE [LARGE SCALE GENOMIC DNA]</scope>
    <source>
        <strain evidence="1 2">DSM 44290</strain>
    </source>
</reference>
<keyword evidence="2" id="KW-1185">Reference proteome</keyword>
<sequence length="105" mass="10092">MGSGPGEILYVDKSACRALADGLGTAGQQLRILGRGGAISDSLGGGLAGAKTPDACHVAARAADLAMGAVGTALLEMGGVVVGAIAGFQERDIAGALGIDSGAQR</sequence>
<evidence type="ECO:0000313" key="1">
    <source>
        <dbReference type="EMBL" id="RDI68021.1"/>
    </source>
</evidence>
<name>A0A370ID37_9NOCA</name>
<dbReference type="EMBL" id="QQBC01000002">
    <property type="protein sequence ID" value="RDI68021.1"/>
    <property type="molecule type" value="Genomic_DNA"/>
</dbReference>
<dbReference type="RefSeq" id="WP_067992453.1">
    <property type="nucleotide sequence ID" value="NZ_QQBC01000002.1"/>
</dbReference>
<evidence type="ECO:0000313" key="2">
    <source>
        <dbReference type="Proteomes" id="UP000254869"/>
    </source>
</evidence>
<dbReference type="STRING" id="1210086.GCA_001613105_00998"/>
<gene>
    <name evidence="1" type="ORF">DFR76_102422</name>
</gene>